<protein>
    <submittedName>
        <fullName evidence="2">Uncharacterized protein</fullName>
    </submittedName>
</protein>
<dbReference type="AlphaFoldDB" id="A0A8D8RIV7"/>
<evidence type="ECO:0000313" key="2">
    <source>
        <dbReference type="EMBL" id="CAG6651516.1"/>
    </source>
</evidence>
<accession>A0A8D8RIV7</accession>
<proteinExistence type="predicted"/>
<reference evidence="2" key="1">
    <citation type="submission" date="2021-05" db="EMBL/GenBank/DDBJ databases">
        <authorList>
            <person name="Alioto T."/>
            <person name="Alioto T."/>
            <person name="Gomez Garrido J."/>
        </authorList>
    </citation>
    <scope>NUCLEOTIDE SEQUENCE</scope>
</reference>
<feature type="region of interest" description="Disordered" evidence="1">
    <location>
        <begin position="76"/>
        <end position="107"/>
    </location>
</feature>
<evidence type="ECO:0000256" key="1">
    <source>
        <dbReference type="SAM" id="MobiDB-lite"/>
    </source>
</evidence>
<organism evidence="2">
    <name type="scientific">Cacopsylla melanoneura</name>
    <dbReference type="NCBI Taxonomy" id="428564"/>
    <lineage>
        <taxon>Eukaryota</taxon>
        <taxon>Metazoa</taxon>
        <taxon>Ecdysozoa</taxon>
        <taxon>Arthropoda</taxon>
        <taxon>Hexapoda</taxon>
        <taxon>Insecta</taxon>
        <taxon>Pterygota</taxon>
        <taxon>Neoptera</taxon>
        <taxon>Paraneoptera</taxon>
        <taxon>Hemiptera</taxon>
        <taxon>Sternorrhyncha</taxon>
        <taxon>Psylloidea</taxon>
        <taxon>Psyllidae</taxon>
        <taxon>Psyllinae</taxon>
        <taxon>Cacopsylla</taxon>
    </lineage>
</organism>
<name>A0A8D8RIV7_9HEMI</name>
<dbReference type="EMBL" id="HBUF01167964">
    <property type="protein sequence ID" value="CAG6651516.1"/>
    <property type="molecule type" value="Transcribed_RNA"/>
</dbReference>
<feature type="compositionally biased region" description="Basic and acidic residues" evidence="1">
    <location>
        <begin position="78"/>
        <end position="92"/>
    </location>
</feature>
<sequence>MKSRFSKNKFLEDQIRKLSNKDNTLWHNISKLKRKTTRIEFIQTGDAKVSTEQGIAELFTSRNELESIVRSLKNTKAPGEDKIQGRIVEKSFRQPPSTEDPPATKSS</sequence>